<evidence type="ECO:0000313" key="2">
    <source>
        <dbReference type="EMBL" id="MFD2964740.1"/>
    </source>
</evidence>
<dbReference type="Proteomes" id="UP001597560">
    <property type="component" value="Unassembled WGS sequence"/>
</dbReference>
<dbReference type="RefSeq" id="WP_377613060.1">
    <property type="nucleotide sequence ID" value="NZ_JBHUPA010000022.1"/>
</dbReference>
<accession>A0ABW6B5D9</accession>
<feature type="signal peptide" evidence="1">
    <location>
        <begin position="1"/>
        <end position="24"/>
    </location>
</feature>
<reference evidence="3" key="1">
    <citation type="journal article" date="2019" name="Int. J. Syst. Evol. Microbiol.">
        <title>The Global Catalogue of Microorganisms (GCM) 10K type strain sequencing project: providing services to taxonomists for standard genome sequencing and annotation.</title>
        <authorList>
            <consortium name="The Broad Institute Genomics Platform"/>
            <consortium name="The Broad Institute Genome Sequencing Center for Infectious Disease"/>
            <person name="Wu L."/>
            <person name="Ma J."/>
        </authorList>
    </citation>
    <scope>NUCLEOTIDE SEQUENCE [LARGE SCALE GENOMIC DNA]</scope>
    <source>
        <strain evidence="3">KCTC 23098</strain>
    </source>
</reference>
<evidence type="ECO:0000313" key="3">
    <source>
        <dbReference type="Proteomes" id="UP001597560"/>
    </source>
</evidence>
<protein>
    <submittedName>
        <fullName evidence="2">Uncharacterized protein</fullName>
    </submittedName>
</protein>
<name>A0ABW6B5D9_9SPHI</name>
<comment type="caution">
    <text evidence="2">The sequence shown here is derived from an EMBL/GenBank/DDBJ whole genome shotgun (WGS) entry which is preliminary data.</text>
</comment>
<organism evidence="2 3">
    <name type="scientific">Olivibacter jilunii</name>
    <dbReference type="NCBI Taxonomy" id="985016"/>
    <lineage>
        <taxon>Bacteria</taxon>
        <taxon>Pseudomonadati</taxon>
        <taxon>Bacteroidota</taxon>
        <taxon>Sphingobacteriia</taxon>
        <taxon>Sphingobacteriales</taxon>
        <taxon>Sphingobacteriaceae</taxon>
        <taxon>Olivibacter</taxon>
    </lineage>
</organism>
<keyword evidence="1" id="KW-0732">Signal</keyword>
<feature type="chain" id="PRO_5047306193" evidence="1">
    <location>
        <begin position="25"/>
        <end position="181"/>
    </location>
</feature>
<keyword evidence="3" id="KW-1185">Reference proteome</keyword>
<proteinExistence type="predicted"/>
<sequence length="181" mass="22437">MKTARFITLCVVLLSIFSYSEALAQHGRGHGRGYGHERWDDDDDDDRHRHHYRYDRDYYKKRHKHYKKQARYYEKHRRYDHYGYPRWARAHRYRARHHVYFRDYCTFYDPYRGGYVYWSSNRWIFTPNVPAFLANVDLGRARIQLMANIPLERHPEYYYDEYARAYPRSTNIHINLSLPPF</sequence>
<evidence type="ECO:0000256" key="1">
    <source>
        <dbReference type="SAM" id="SignalP"/>
    </source>
</evidence>
<dbReference type="EMBL" id="JBHUPA010000022">
    <property type="protein sequence ID" value="MFD2964740.1"/>
    <property type="molecule type" value="Genomic_DNA"/>
</dbReference>
<gene>
    <name evidence="2" type="ORF">ACFS6J_23265</name>
</gene>